<gene>
    <name evidence="6" type="ORF">METZ01_LOCUS168339</name>
</gene>
<dbReference type="PANTHER" id="PTHR10920">
    <property type="entry name" value="RIBOSOMAL RNA METHYLTRANSFERASE"/>
    <property type="match status" value="1"/>
</dbReference>
<name>A0A382BP09_9ZZZZ</name>
<protein>
    <recommendedName>
        <fullName evidence="5">Ribosomal RNA methyltransferase FtsJ domain-containing protein</fullName>
    </recommendedName>
</protein>
<dbReference type="Gene3D" id="3.40.50.150">
    <property type="entry name" value="Vaccinia Virus protein VP39"/>
    <property type="match status" value="1"/>
</dbReference>
<evidence type="ECO:0000256" key="4">
    <source>
        <dbReference type="ARBA" id="ARBA00022691"/>
    </source>
</evidence>
<dbReference type="InterPro" id="IPR002877">
    <property type="entry name" value="RNA_MeTrfase_FtsJ_dom"/>
</dbReference>
<feature type="non-terminal residue" evidence="6">
    <location>
        <position position="1"/>
    </location>
</feature>
<reference evidence="6" key="1">
    <citation type="submission" date="2018-05" db="EMBL/GenBank/DDBJ databases">
        <authorList>
            <person name="Lanie J.A."/>
            <person name="Ng W.-L."/>
            <person name="Kazmierczak K.M."/>
            <person name="Andrzejewski T.M."/>
            <person name="Davidsen T.M."/>
            <person name="Wayne K.J."/>
            <person name="Tettelin H."/>
            <person name="Glass J.I."/>
            <person name="Rusch D."/>
            <person name="Podicherti R."/>
            <person name="Tsui H.-C.T."/>
            <person name="Winkler M.E."/>
        </authorList>
    </citation>
    <scope>NUCLEOTIDE SEQUENCE</scope>
</reference>
<keyword evidence="2" id="KW-0489">Methyltransferase</keyword>
<evidence type="ECO:0000256" key="2">
    <source>
        <dbReference type="ARBA" id="ARBA00022603"/>
    </source>
</evidence>
<evidence type="ECO:0000259" key="5">
    <source>
        <dbReference type="Pfam" id="PF01728"/>
    </source>
</evidence>
<dbReference type="InterPro" id="IPR029063">
    <property type="entry name" value="SAM-dependent_MTases_sf"/>
</dbReference>
<dbReference type="PIRSF" id="PIRSF005461">
    <property type="entry name" value="23S_rRNA_mtase"/>
    <property type="match status" value="1"/>
</dbReference>
<keyword evidence="1" id="KW-0698">rRNA processing</keyword>
<evidence type="ECO:0000256" key="3">
    <source>
        <dbReference type="ARBA" id="ARBA00022679"/>
    </source>
</evidence>
<feature type="domain" description="Ribosomal RNA methyltransferase FtsJ" evidence="5">
    <location>
        <begin position="2"/>
        <end position="174"/>
    </location>
</feature>
<dbReference type="SUPFAM" id="SSF53335">
    <property type="entry name" value="S-adenosyl-L-methionine-dependent methyltransferases"/>
    <property type="match status" value="1"/>
</dbReference>
<proteinExistence type="predicted"/>
<dbReference type="AlphaFoldDB" id="A0A382BP09"/>
<dbReference type="InterPro" id="IPR015507">
    <property type="entry name" value="rRNA-MeTfrase_E"/>
</dbReference>
<keyword evidence="3" id="KW-0808">Transferase</keyword>
<evidence type="ECO:0000256" key="1">
    <source>
        <dbReference type="ARBA" id="ARBA00022552"/>
    </source>
</evidence>
<dbReference type="PANTHER" id="PTHR10920:SF18">
    <property type="entry name" value="RRNA METHYLTRANSFERASE 2, MITOCHONDRIAL"/>
    <property type="match status" value="1"/>
</dbReference>
<sequence>GYRSRAVYKLIEINEKFKVLENGISLVDLGSAPGSWSQYISRNFKNIKLLSIDLKAMEEIDSTYQIIGDFTANEPQKKIKDYFKSKIDVVLSDMALNTTGNKNLDVISITELCKEAMFFAKNILKDNGSFVCKIFMGSTFKEIMTESKLIFKQIKVFKPSSSKKDSKETFIVCKFLR</sequence>
<dbReference type="GO" id="GO:0008650">
    <property type="term" value="F:rRNA (uridine-2'-O-)-methyltransferase activity"/>
    <property type="evidence" value="ECO:0007669"/>
    <property type="project" value="TreeGrafter"/>
</dbReference>
<accession>A0A382BP09</accession>
<dbReference type="Pfam" id="PF01728">
    <property type="entry name" value="FtsJ"/>
    <property type="match status" value="1"/>
</dbReference>
<dbReference type="InterPro" id="IPR050082">
    <property type="entry name" value="RNA_methyltr_RlmE"/>
</dbReference>
<dbReference type="EMBL" id="UINC01030687">
    <property type="protein sequence ID" value="SVB15485.1"/>
    <property type="molecule type" value="Genomic_DNA"/>
</dbReference>
<keyword evidence="4" id="KW-0949">S-adenosyl-L-methionine</keyword>
<evidence type="ECO:0000313" key="6">
    <source>
        <dbReference type="EMBL" id="SVB15485.1"/>
    </source>
</evidence>
<organism evidence="6">
    <name type="scientific">marine metagenome</name>
    <dbReference type="NCBI Taxonomy" id="408172"/>
    <lineage>
        <taxon>unclassified sequences</taxon>
        <taxon>metagenomes</taxon>
        <taxon>ecological metagenomes</taxon>
    </lineage>
</organism>